<sequence>MNNTIKLLDTTLREGEQTPGVYFDVHIKIAIAHLLDEIGIDIIEAGHPVVSENIQSAVTRISHQNLKAYIGAHARSLDKDVELALECGVNFIGIFYCVSEKRLNDNSKNLNEAIAQIVNVIHKAREKRPELIIRYTPEDTVRSPFPNVIAAASEAVRAGANIISIADTTGFMIPRTEHNMYDYVKRLRDELAQRELYPDIAVHCHNDRGLALANAVEGYLAGAHIIDASVMGLGERAGIVDLASLITILAHDFKVSNSWNLKKLPELYGLVSEYSRIPISVNAPVCGKNAFTHCAGVHTQAAIKNPAHYQSLDPEIVGRTSEIALDHMSGMAALRYMLDKINETEINDDTAKKILKKIKEIGETGRTVDLQELRFIVRYIKENVSRCFCHYESRASGT</sequence>
<organism evidence="4 5">
    <name type="scientific">Candidatus Fischerbacteria bacterium RBG_13_37_8</name>
    <dbReference type="NCBI Taxonomy" id="1817863"/>
    <lineage>
        <taxon>Bacteria</taxon>
        <taxon>Candidatus Fischeribacteriota</taxon>
    </lineage>
</organism>
<keyword evidence="1 2" id="KW-0808">Transferase</keyword>
<dbReference type="PROSITE" id="PS00815">
    <property type="entry name" value="AIPM_HOMOCIT_SYNTH_1"/>
    <property type="match status" value="1"/>
</dbReference>
<dbReference type="Gene3D" id="3.20.20.70">
    <property type="entry name" value="Aldolase class I"/>
    <property type="match status" value="1"/>
</dbReference>
<dbReference type="Proteomes" id="UP000178943">
    <property type="component" value="Unassembled WGS sequence"/>
</dbReference>
<dbReference type="PANTHER" id="PTHR42880:SF1">
    <property type="entry name" value="ISOPROPYLMALATE_HOMOCITRATE_CITRAMALATE SYNTHASE FAMILY PROTEIN"/>
    <property type="match status" value="1"/>
</dbReference>
<dbReference type="STRING" id="1817863.A2Y62_09055"/>
<evidence type="ECO:0000256" key="2">
    <source>
        <dbReference type="RuleBase" id="RU003523"/>
    </source>
</evidence>
<evidence type="ECO:0000313" key="4">
    <source>
        <dbReference type="EMBL" id="OGF67083.1"/>
    </source>
</evidence>
<dbReference type="Gene3D" id="1.10.238.260">
    <property type="match status" value="1"/>
</dbReference>
<comment type="caution">
    <text evidence="4">The sequence shown here is derived from an EMBL/GenBank/DDBJ whole genome shotgun (WGS) entry which is preliminary data.</text>
</comment>
<evidence type="ECO:0000259" key="3">
    <source>
        <dbReference type="PROSITE" id="PS50991"/>
    </source>
</evidence>
<dbReference type="EMBL" id="MFGW01000070">
    <property type="protein sequence ID" value="OGF67083.1"/>
    <property type="molecule type" value="Genomic_DNA"/>
</dbReference>
<dbReference type="InterPro" id="IPR000891">
    <property type="entry name" value="PYR_CT"/>
</dbReference>
<proteinExistence type="inferred from homology"/>
<feature type="domain" description="Pyruvate carboxyltransferase" evidence="3">
    <location>
        <begin position="5"/>
        <end position="265"/>
    </location>
</feature>
<dbReference type="InterPro" id="IPR013785">
    <property type="entry name" value="Aldolase_TIM"/>
</dbReference>
<dbReference type="AlphaFoldDB" id="A0A1F5VUS0"/>
<dbReference type="PROSITE" id="PS00816">
    <property type="entry name" value="AIPM_HOMOCIT_SYNTH_2"/>
    <property type="match status" value="1"/>
</dbReference>
<gene>
    <name evidence="4" type="ORF">A2Y62_09055</name>
</gene>
<protein>
    <submittedName>
        <fullName evidence="4">2-isopropylmalate synthase</fullName>
    </submittedName>
</protein>
<dbReference type="GO" id="GO:0046912">
    <property type="term" value="F:acyltransferase activity, acyl groups converted into alkyl on transfer"/>
    <property type="evidence" value="ECO:0007669"/>
    <property type="project" value="InterPro"/>
</dbReference>
<name>A0A1F5VUS0_9BACT</name>
<comment type="similarity">
    <text evidence="2">Belongs to the alpha-IPM synthase/homocitrate synthase family.</text>
</comment>
<accession>A0A1F5VUS0</accession>
<evidence type="ECO:0000313" key="5">
    <source>
        <dbReference type="Proteomes" id="UP000178943"/>
    </source>
</evidence>
<dbReference type="InterPro" id="IPR002034">
    <property type="entry name" value="AIPM/Hcit_synth_CS"/>
</dbReference>
<evidence type="ECO:0000256" key="1">
    <source>
        <dbReference type="ARBA" id="ARBA00022679"/>
    </source>
</evidence>
<dbReference type="Pfam" id="PF22617">
    <property type="entry name" value="HCS_D2"/>
    <property type="match status" value="1"/>
</dbReference>
<dbReference type="PROSITE" id="PS50991">
    <property type="entry name" value="PYR_CT"/>
    <property type="match status" value="1"/>
</dbReference>
<dbReference type="GO" id="GO:0019752">
    <property type="term" value="P:carboxylic acid metabolic process"/>
    <property type="evidence" value="ECO:0007669"/>
    <property type="project" value="InterPro"/>
</dbReference>
<dbReference type="InterPro" id="IPR054691">
    <property type="entry name" value="LeuA/HCS_post-cat"/>
</dbReference>
<dbReference type="SUPFAM" id="SSF51569">
    <property type="entry name" value="Aldolase"/>
    <property type="match status" value="1"/>
</dbReference>
<dbReference type="PANTHER" id="PTHR42880">
    <property type="entry name" value="HOMOCITRATE SYNTHASE"/>
    <property type="match status" value="1"/>
</dbReference>
<reference evidence="4 5" key="1">
    <citation type="journal article" date="2016" name="Nat. Commun.">
        <title>Thousands of microbial genomes shed light on interconnected biogeochemical processes in an aquifer system.</title>
        <authorList>
            <person name="Anantharaman K."/>
            <person name="Brown C.T."/>
            <person name="Hug L.A."/>
            <person name="Sharon I."/>
            <person name="Castelle C.J."/>
            <person name="Probst A.J."/>
            <person name="Thomas B.C."/>
            <person name="Singh A."/>
            <person name="Wilkins M.J."/>
            <person name="Karaoz U."/>
            <person name="Brodie E.L."/>
            <person name="Williams K.H."/>
            <person name="Hubbard S.S."/>
            <person name="Banfield J.F."/>
        </authorList>
    </citation>
    <scope>NUCLEOTIDE SEQUENCE [LARGE SCALE GENOMIC DNA]</scope>
</reference>
<dbReference type="Pfam" id="PF00682">
    <property type="entry name" value="HMGL-like"/>
    <property type="match status" value="1"/>
</dbReference>